<reference evidence="4" key="1">
    <citation type="submission" date="2020-08" db="EMBL/GenBank/DDBJ databases">
        <title>Genomic Encyclopedia of Type Strains, Phase IV (KMG-IV): sequencing the most valuable type-strain genomes for metagenomic binning, comparative biology and taxonomic classification.</title>
        <authorList>
            <person name="Goeker M."/>
        </authorList>
    </citation>
    <scope>NUCLEOTIDE SEQUENCE [LARGE SCALE GENOMIC DNA]</scope>
    <source>
        <strain evidence="4">DSM 105720</strain>
    </source>
</reference>
<dbReference type="EMBL" id="JACIER010000006">
    <property type="protein sequence ID" value="MBB4044089.1"/>
    <property type="molecule type" value="Genomic_DNA"/>
</dbReference>
<name>A0A840CZV7_9BACE</name>
<dbReference type="InterPro" id="IPR017853">
    <property type="entry name" value="GH"/>
</dbReference>
<dbReference type="InterPro" id="IPR031330">
    <property type="entry name" value="Gly_Hdrlase_35_cat"/>
</dbReference>
<evidence type="ECO:0000259" key="2">
    <source>
        <dbReference type="Pfam" id="PF01301"/>
    </source>
</evidence>
<evidence type="ECO:0000313" key="5">
    <source>
        <dbReference type="Proteomes" id="UP000560658"/>
    </source>
</evidence>
<feature type="signal peptide" evidence="1">
    <location>
        <begin position="1"/>
        <end position="18"/>
    </location>
</feature>
<gene>
    <name evidence="4" type="ORF">GGR06_001878</name>
</gene>
<evidence type="ECO:0000256" key="1">
    <source>
        <dbReference type="SAM" id="SignalP"/>
    </source>
</evidence>
<dbReference type="Pfam" id="PF18120">
    <property type="entry name" value="DUF5597"/>
    <property type="match status" value="1"/>
</dbReference>
<feature type="domain" description="Glycoside hydrolase 35 catalytic" evidence="2">
    <location>
        <begin position="33"/>
        <end position="212"/>
    </location>
</feature>
<dbReference type="SUPFAM" id="SSF51445">
    <property type="entry name" value="(Trans)glycosidases"/>
    <property type="match status" value="1"/>
</dbReference>
<sequence>MKNACFWILLLFVCPLQAQQSLSHLQKQGTATQLVVDGKPFLIIGGELGNSSASSPADIERIFPKLQRMGLNTVLVPAYWDLTEPVEGQFDFSLTDKVIRQARENKLKVVFLWFGAWKNSMSCYAPLWFKEDYKKYPRAYTKAGKPLEIASAFSENVFKADNRAFSAWLKHVASVDAKEGTVVMVQIQNEIGMLEDARDYSKEATKLFNAPVPSHFIDYLLQNKKLLHPEMLAKWESRGCLKKGTWQEVFGGDVYTDEIFMAWSYALYVERMAKEARTIYNVPLYVNAAMNSRNRKPGEYPSAGPLAHLIDVWHCAAPTIDFLAPDLYDKGFVDWVAKYKLHNNPLFIAEIRLEDNDGVRAFYVFGEHDAIGFCPFSIEDGSDKPDAPLVQSYATLKELMPLLTKYQGKASMNGLLFDQDNQERILSYDDLRITCRHNFTLPWDPRASDGSVWPEGGGVLIRLARNEYIVAGSGLVLEFKKEGEEKAKHTQALGEDGFVSVGGKGQKVESGWQGGMRAGIGSVDEVNVNEDGSLRYIRRLNGDQDHQGRHVRISVGQFSILHVKLYDYK</sequence>
<dbReference type="Gene3D" id="3.20.20.80">
    <property type="entry name" value="Glycosidases"/>
    <property type="match status" value="1"/>
</dbReference>
<evidence type="ECO:0000313" key="4">
    <source>
        <dbReference type="EMBL" id="MBB4044089.1"/>
    </source>
</evidence>
<comment type="caution">
    <text evidence="4">The sequence shown here is derived from an EMBL/GenBank/DDBJ whole genome shotgun (WGS) entry which is preliminary data.</text>
</comment>
<dbReference type="Proteomes" id="UP000560658">
    <property type="component" value="Unassembled WGS sequence"/>
</dbReference>
<dbReference type="Pfam" id="PF01301">
    <property type="entry name" value="Glyco_hydro_35"/>
    <property type="match status" value="1"/>
</dbReference>
<feature type="chain" id="PRO_5032311657" description="Beta-galactosidase" evidence="1">
    <location>
        <begin position="19"/>
        <end position="569"/>
    </location>
</feature>
<dbReference type="Gene3D" id="2.60.220.20">
    <property type="entry name" value="putative beta-Galactosidase from caulobacter crescentus"/>
    <property type="match status" value="1"/>
</dbReference>
<proteinExistence type="predicted"/>
<organism evidence="4 5">
    <name type="scientific">Bacteroides reticulotermitis</name>
    <dbReference type="NCBI Taxonomy" id="1133319"/>
    <lineage>
        <taxon>Bacteria</taxon>
        <taxon>Pseudomonadati</taxon>
        <taxon>Bacteroidota</taxon>
        <taxon>Bacteroidia</taxon>
        <taxon>Bacteroidales</taxon>
        <taxon>Bacteroidaceae</taxon>
        <taxon>Bacteroides</taxon>
    </lineage>
</organism>
<feature type="domain" description="DUF5597" evidence="3">
    <location>
        <begin position="390"/>
        <end position="552"/>
    </location>
</feature>
<protein>
    <recommendedName>
        <fullName evidence="6">Beta-galactosidase</fullName>
    </recommendedName>
</protein>
<evidence type="ECO:0008006" key="6">
    <source>
        <dbReference type="Google" id="ProtNLM"/>
    </source>
</evidence>
<dbReference type="AlphaFoldDB" id="A0A840CZV7"/>
<dbReference type="RefSeq" id="WP_183208368.1">
    <property type="nucleotide sequence ID" value="NZ_JACIER010000006.1"/>
</dbReference>
<keyword evidence="1" id="KW-0732">Signal</keyword>
<dbReference type="InterPro" id="IPR040719">
    <property type="entry name" value="DUF5597"/>
</dbReference>
<accession>A0A840CZV7</accession>
<evidence type="ECO:0000259" key="3">
    <source>
        <dbReference type="Pfam" id="PF18120"/>
    </source>
</evidence>
<keyword evidence="5" id="KW-1185">Reference proteome</keyword>